<dbReference type="InterPro" id="IPR007537">
    <property type="entry name" value="tRNAHis_GuaTrfase_Thg1"/>
</dbReference>
<dbReference type="AlphaFoldDB" id="A0A813TT84"/>
<organism evidence="4 6">
    <name type="scientific">Didymodactylos carnosus</name>
    <dbReference type="NCBI Taxonomy" id="1234261"/>
    <lineage>
        <taxon>Eukaryota</taxon>
        <taxon>Metazoa</taxon>
        <taxon>Spiralia</taxon>
        <taxon>Gnathifera</taxon>
        <taxon>Rotifera</taxon>
        <taxon>Eurotatoria</taxon>
        <taxon>Bdelloidea</taxon>
        <taxon>Philodinida</taxon>
        <taxon>Philodinidae</taxon>
        <taxon>Didymodactylos</taxon>
    </lineage>
</organism>
<dbReference type="Pfam" id="PF04446">
    <property type="entry name" value="Thg1"/>
    <property type="match status" value="1"/>
</dbReference>
<dbReference type="EMBL" id="CAJNOQ010000572">
    <property type="protein sequence ID" value="CAF0816105.1"/>
    <property type="molecule type" value="Genomic_DNA"/>
</dbReference>
<evidence type="ECO:0000256" key="1">
    <source>
        <dbReference type="ARBA" id="ARBA00022310"/>
    </source>
</evidence>
<comment type="caution">
    <text evidence="4">The sequence shown here is derived from an EMBL/GenBank/DDBJ whole genome shotgun (WGS) entry which is preliminary data.</text>
</comment>
<evidence type="ECO:0000256" key="2">
    <source>
        <dbReference type="ARBA" id="ARBA00047281"/>
    </source>
</evidence>
<reference evidence="4" key="1">
    <citation type="submission" date="2021-02" db="EMBL/GenBank/DDBJ databases">
        <authorList>
            <person name="Nowell W R."/>
        </authorList>
    </citation>
    <scope>NUCLEOTIDE SEQUENCE</scope>
</reference>
<dbReference type="InterPro" id="IPR038469">
    <property type="entry name" value="tRNAHis_GuaTrfase_Thg1_sf"/>
</dbReference>
<evidence type="ECO:0000313" key="4">
    <source>
        <dbReference type="EMBL" id="CAF0816105.1"/>
    </source>
</evidence>
<dbReference type="Gene3D" id="3.30.70.3000">
    <property type="match status" value="1"/>
</dbReference>
<dbReference type="Proteomes" id="UP000681722">
    <property type="component" value="Unassembled WGS sequence"/>
</dbReference>
<dbReference type="GO" id="GO:0006400">
    <property type="term" value="P:tRNA modification"/>
    <property type="evidence" value="ECO:0007669"/>
    <property type="project" value="InterPro"/>
</dbReference>
<accession>A0A813TT84</accession>
<dbReference type="OrthoDB" id="5959761at2759"/>
<evidence type="ECO:0000313" key="6">
    <source>
        <dbReference type="Proteomes" id="UP000663829"/>
    </source>
</evidence>
<feature type="domain" description="tRNAHis guanylyltransferase catalytic" evidence="3">
    <location>
        <begin position="53"/>
        <end position="198"/>
    </location>
</feature>
<dbReference type="PANTHER" id="PTHR12729">
    <property type="entry name" value="TRNA(HIS) GUANYLYLTRANSFERASE-RELATED"/>
    <property type="match status" value="1"/>
</dbReference>
<dbReference type="PANTHER" id="PTHR12729:SF1">
    <property type="entry name" value="TRNAHIS GUANYLYLTRANSFERASE CATALYTIC DOMAIN-CONTAINING PROTEIN"/>
    <property type="match status" value="1"/>
</dbReference>
<sequence length="344" mass="39984">MSDVNCDEKGDIKNTVVATDNEVVSSLHSETEILNNEKLIASEIKRLEEVLDEPLKINSNLPFVVRVDGVSFRTYTRGLNKPFDQRLARALTLTSADLLQRFSPRTVFCCSDEISLLFAACHANDNKERGDVKTKMFESEHMYSGRLQKLVSVISSYTAAKFNYYMQQMDWSDLQNEETHKRIKSSAAYFDARAFNVPNEFLAMASIYWRHRYDCLKNSTLTYALSFYSQKDILGKNTYTLRQLMRDEKNFDMYKDAPSNIVYGTFLKKELYEIQAVDRKTGQNIQVNRTRFRIGSFNINDVLPTIEDKVQFMISKYWNDNNGHIQDVKTPEWWIEKKITSDTS</sequence>
<protein>
    <recommendedName>
        <fullName evidence="1">Probable tRNA(His) guanylyltransferase</fullName>
    </recommendedName>
</protein>
<evidence type="ECO:0000313" key="5">
    <source>
        <dbReference type="EMBL" id="CAF3602185.1"/>
    </source>
</evidence>
<gene>
    <name evidence="4" type="ORF">GPM918_LOCUS4294</name>
    <name evidence="5" type="ORF">SRO942_LOCUS4295</name>
</gene>
<comment type="catalytic activity">
    <reaction evidence="2">
        <text>a 5'-end ribonucleotide-tRNA(His) + GTP + ATP + H2O = a 5'-end phospho-guanosine-ribonucleotide-tRNA(His) + AMP + 2 diphosphate + H(+)</text>
        <dbReference type="Rhea" id="RHEA:54564"/>
        <dbReference type="Rhea" id="RHEA-COMP:14193"/>
        <dbReference type="Rhea" id="RHEA-COMP:14917"/>
        <dbReference type="ChEBI" id="CHEBI:15377"/>
        <dbReference type="ChEBI" id="CHEBI:15378"/>
        <dbReference type="ChEBI" id="CHEBI:30616"/>
        <dbReference type="ChEBI" id="CHEBI:33019"/>
        <dbReference type="ChEBI" id="CHEBI:37565"/>
        <dbReference type="ChEBI" id="CHEBI:138282"/>
        <dbReference type="ChEBI" id="CHEBI:141847"/>
        <dbReference type="ChEBI" id="CHEBI:456215"/>
        <dbReference type="EC" id="2.7.7.79"/>
    </reaction>
</comment>
<evidence type="ECO:0000259" key="3">
    <source>
        <dbReference type="Pfam" id="PF04446"/>
    </source>
</evidence>
<name>A0A813TT84_9BILA</name>
<dbReference type="GO" id="GO:0008193">
    <property type="term" value="F:tRNA guanylyltransferase activity"/>
    <property type="evidence" value="ECO:0007669"/>
    <property type="project" value="UniProtKB-EC"/>
</dbReference>
<dbReference type="Proteomes" id="UP000663829">
    <property type="component" value="Unassembled WGS sequence"/>
</dbReference>
<keyword evidence="6" id="KW-1185">Reference proteome</keyword>
<dbReference type="GO" id="GO:0000287">
    <property type="term" value="F:magnesium ion binding"/>
    <property type="evidence" value="ECO:0007669"/>
    <property type="project" value="InterPro"/>
</dbReference>
<dbReference type="EMBL" id="CAJOBC010000572">
    <property type="protein sequence ID" value="CAF3602185.1"/>
    <property type="molecule type" value="Genomic_DNA"/>
</dbReference>
<dbReference type="InterPro" id="IPR024956">
    <property type="entry name" value="tRNAHis_GuaTrfase_cat"/>
</dbReference>
<proteinExistence type="predicted"/>